<dbReference type="PIRSF" id="PIRSF038996">
    <property type="entry name" value="FldA"/>
    <property type="match status" value="1"/>
</dbReference>
<evidence type="ECO:0000259" key="8">
    <source>
        <dbReference type="PROSITE" id="PS50902"/>
    </source>
</evidence>
<dbReference type="SUPFAM" id="SSF52218">
    <property type="entry name" value="Flavoproteins"/>
    <property type="match status" value="1"/>
</dbReference>
<dbReference type="GO" id="GO:0010181">
    <property type="term" value="F:FMN binding"/>
    <property type="evidence" value="ECO:0007669"/>
    <property type="project" value="UniProtKB-UniRule"/>
</dbReference>
<evidence type="ECO:0000256" key="1">
    <source>
        <dbReference type="ARBA" id="ARBA00001917"/>
    </source>
</evidence>
<evidence type="ECO:0000256" key="2">
    <source>
        <dbReference type="ARBA" id="ARBA00005267"/>
    </source>
</evidence>
<dbReference type="NCBIfam" id="NF006738">
    <property type="entry name" value="PRK09267.1-4"/>
    <property type="match status" value="1"/>
</dbReference>
<proteinExistence type="inferred from homology"/>
<keyword evidence="3 7" id="KW-0813">Transport</keyword>
<dbReference type="PROSITE" id="PS00201">
    <property type="entry name" value="FLAVODOXIN"/>
    <property type="match status" value="1"/>
</dbReference>
<evidence type="ECO:0000313" key="10">
    <source>
        <dbReference type="Proteomes" id="UP000594749"/>
    </source>
</evidence>
<keyword evidence="5 7" id="KW-0288">FMN</keyword>
<gene>
    <name evidence="9" type="primary">fldA</name>
    <name evidence="9" type="ORF">IMC76_04995</name>
</gene>
<dbReference type="NCBIfam" id="NF006739">
    <property type="entry name" value="PRK09267.1-5"/>
    <property type="match status" value="1"/>
</dbReference>
<evidence type="ECO:0000256" key="5">
    <source>
        <dbReference type="ARBA" id="ARBA00022643"/>
    </source>
</evidence>
<dbReference type="PANTHER" id="PTHR42809:SF1">
    <property type="entry name" value="FLAVODOXIN 1"/>
    <property type="match status" value="1"/>
</dbReference>
<dbReference type="InterPro" id="IPR050619">
    <property type="entry name" value="Flavodoxin"/>
</dbReference>
<keyword evidence="6 7" id="KW-0249">Electron transport</keyword>
<protein>
    <recommendedName>
        <fullName evidence="7">Flavodoxin</fullName>
    </recommendedName>
</protein>
<dbReference type="PROSITE" id="PS50902">
    <property type="entry name" value="FLAVODOXIN_LIKE"/>
    <property type="match status" value="1"/>
</dbReference>
<dbReference type="Pfam" id="PF00258">
    <property type="entry name" value="Flavodoxin_1"/>
    <property type="match status" value="1"/>
</dbReference>
<dbReference type="InterPro" id="IPR001226">
    <property type="entry name" value="Flavodoxin_CS"/>
</dbReference>
<comment type="similarity">
    <text evidence="2 7">Belongs to the flavodoxin family.</text>
</comment>
<dbReference type="NCBIfam" id="TIGR01752">
    <property type="entry name" value="flav_long"/>
    <property type="match status" value="1"/>
</dbReference>
<evidence type="ECO:0000256" key="3">
    <source>
        <dbReference type="ARBA" id="ARBA00022448"/>
    </source>
</evidence>
<comment type="cofactor">
    <cofactor evidence="1 7">
        <name>FMN</name>
        <dbReference type="ChEBI" id="CHEBI:58210"/>
    </cofactor>
</comment>
<accession>A0A7M1LDF9</accession>
<evidence type="ECO:0000313" key="9">
    <source>
        <dbReference type="EMBL" id="QOQ86592.1"/>
    </source>
</evidence>
<feature type="domain" description="Flavodoxin-like" evidence="8">
    <location>
        <begin position="3"/>
        <end position="158"/>
    </location>
</feature>
<organism evidence="9 10">
    <name type="scientific">Campylobacter corcagiensis</name>
    <dbReference type="NCBI Taxonomy" id="1448857"/>
    <lineage>
        <taxon>Bacteria</taxon>
        <taxon>Pseudomonadati</taxon>
        <taxon>Campylobacterota</taxon>
        <taxon>Epsilonproteobacteria</taxon>
        <taxon>Campylobacterales</taxon>
        <taxon>Campylobacteraceae</taxon>
        <taxon>Campylobacter</taxon>
    </lineage>
</organism>
<evidence type="ECO:0000256" key="4">
    <source>
        <dbReference type="ARBA" id="ARBA00022630"/>
    </source>
</evidence>
<dbReference type="InterPro" id="IPR008254">
    <property type="entry name" value="Flavodoxin/NO_synth"/>
</dbReference>
<evidence type="ECO:0000256" key="6">
    <source>
        <dbReference type="ARBA" id="ARBA00022982"/>
    </source>
</evidence>
<sequence>MSFAVIFGSSMGSTEEAAGLIADSLGTKALNVSDCDANTLNSYDGLICGTSTWNDGELQDDWDSFDFDSLNLSGKTVALFGLGDSLSYSDSFCDGMGILYENFKKAGANIVGEVSTDGYEFDESRAVVNGKFVGLVLDYDNESEKSEDRISNWVSQIKKYFN</sequence>
<dbReference type="EMBL" id="CP063078">
    <property type="protein sequence ID" value="QOQ86592.1"/>
    <property type="molecule type" value="Genomic_DNA"/>
</dbReference>
<dbReference type="GO" id="GO:0009055">
    <property type="term" value="F:electron transfer activity"/>
    <property type="evidence" value="ECO:0007669"/>
    <property type="project" value="UniProtKB-UniRule"/>
</dbReference>
<dbReference type="InterPro" id="IPR029039">
    <property type="entry name" value="Flavoprotein-like_sf"/>
</dbReference>
<dbReference type="OrthoDB" id="359268at2"/>
<dbReference type="PANTHER" id="PTHR42809">
    <property type="entry name" value="FLAVODOXIN 2"/>
    <property type="match status" value="1"/>
</dbReference>
<dbReference type="Gene3D" id="3.40.50.360">
    <property type="match status" value="1"/>
</dbReference>
<keyword evidence="10" id="KW-1185">Reference proteome</keyword>
<dbReference type="InterPro" id="IPR010086">
    <property type="entry name" value="Flavodoxin_lc"/>
</dbReference>
<dbReference type="Proteomes" id="UP000594749">
    <property type="component" value="Chromosome"/>
</dbReference>
<keyword evidence="4 7" id="KW-0285">Flavoprotein</keyword>
<name>A0A7M1LDF9_9BACT</name>
<dbReference type="AlphaFoldDB" id="A0A7M1LDF9"/>
<comment type="function">
    <text evidence="7">Low-potential electron donor to a number of redox enzymes.</text>
</comment>
<evidence type="ECO:0000256" key="7">
    <source>
        <dbReference type="PIRNR" id="PIRNR038996"/>
    </source>
</evidence>
<reference evidence="9 10" key="1">
    <citation type="submission" date="2020-10" db="EMBL/GenBank/DDBJ databases">
        <title>Campylobacter and Helicobacter PacBio genomes.</title>
        <authorList>
            <person name="Lane C."/>
        </authorList>
    </citation>
    <scope>NUCLEOTIDE SEQUENCE [LARGE SCALE GENOMIC DNA]</scope>
    <source>
        <strain evidence="9 10">2016D-0077</strain>
    </source>
</reference>
<dbReference type="RefSeq" id="WP_025802819.1">
    <property type="nucleotide sequence ID" value="NZ_CP053842.1"/>
</dbReference>